<name>A0A0G1BZP1_9BACT</name>
<dbReference type="Gene3D" id="3.75.10.10">
    <property type="entry name" value="L-arginine/glycine Amidinotransferase, Chain A"/>
    <property type="match status" value="1"/>
</dbReference>
<proteinExistence type="predicted"/>
<reference evidence="1 2" key="1">
    <citation type="journal article" date="2015" name="Nature">
        <title>rRNA introns, odd ribosomes, and small enigmatic genomes across a large radiation of phyla.</title>
        <authorList>
            <person name="Brown C.T."/>
            <person name="Hug L.A."/>
            <person name="Thomas B.C."/>
            <person name="Sharon I."/>
            <person name="Castelle C.J."/>
            <person name="Singh A."/>
            <person name="Wilkins M.J."/>
            <person name="Williams K.H."/>
            <person name="Banfield J.F."/>
        </authorList>
    </citation>
    <scope>NUCLEOTIDE SEQUENCE [LARGE SCALE GENOMIC DNA]</scope>
</reference>
<evidence type="ECO:0000313" key="1">
    <source>
        <dbReference type="EMBL" id="KKS78649.1"/>
    </source>
</evidence>
<dbReference type="Proteomes" id="UP000034213">
    <property type="component" value="Unassembled WGS sequence"/>
</dbReference>
<accession>A0A0G1BZP1</accession>
<sequence length="262" mass="28840">MHRGAIPNQTLVIKEHRALVRILQSITAVKVLPFAKQLDIDGLYCHDFVYSRDSFISNLKGGVMIGNFSERQRQPEAEARKRQLLQMNYKIKTLPAGAFAEGGEFLYAQPENILFAGQARNNAWGNRLAAKFLQAETLFEVISAGYHLDTVMALVKNKANRVVAALVCLDRISNQRPLVTFLKQKNISLIKVESKDSIGNGSLGTLAINCLSLSGFLVGSHKFQTPGVDAQLKSLGIKHLVTSVSQFIDFSGGSIHCLTNEL</sequence>
<dbReference type="AlphaFoldDB" id="A0A0G1BZP1"/>
<organism evidence="1 2">
    <name type="scientific">Candidatus Beckwithbacteria bacterium GW2011_GWA2_43_10</name>
    <dbReference type="NCBI Taxonomy" id="1618369"/>
    <lineage>
        <taxon>Bacteria</taxon>
        <taxon>Candidatus Beckwithiibacteriota</taxon>
    </lineage>
</organism>
<evidence type="ECO:0000313" key="2">
    <source>
        <dbReference type="Proteomes" id="UP000034213"/>
    </source>
</evidence>
<evidence type="ECO:0008006" key="3">
    <source>
        <dbReference type="Google" id="ProtNLM"/>
    </source>
</evidence>
<gene>
    <name evidence="1" type="ORF">UV54_C0056G0005</name>
</gene>
<dbReference type="EMBL" id="LCEW01000056">
    <property type="protein sequence ID" value="KKS78649.1"/>
    <property type="molecule type" value="Genomic_DNA"/>
</dbReference>
<dbReference type="SUPFAM" id="SSF55909">
    <property type="entry name" value="Pentein"/>
    <property type="match status" value="1"/>
</dbReference>
<protein>
    <recommendedName>
        <fullName evidence="3">Amidinotransferase</fullName>
    </recommendedName>
</protein>
<dbReference type="Pfam" id="PF19420">
    <property type="entry name" value="DDAH_eukar"/>
    <property type="match status" value="1"/>
</dbReference>
<dbReference type="STRING" id="1618369.UV54_C0056G0005"/>
<comment type="caution">
    <text evidence="1">The sequence shown here is derived from an EMBL/GenBank/DDBJ whole genome shotgun (WGS) entry which is preliminary data.</text>
</comment>